<evidence type="ECO:0000256" key="5">
    <source>
        <dbReference type="ARBA" id="ARBA00024335"/>
    </source>
</evidence>
<evidence type="ECO:0000313" key="8">
    <source>
        <dbReference type="Proteomes" id="UP000698240"/>
    </source>
</evidence>
<organism evidence="7 8">
    <name type="scientific">Yersinia massiliensis</name>
    <dbReference type="NCBI Taxonomy" id="419257"/>
    <lineage>
        <taxon>Bacteria</taxon>
        <taxon>Pseudomonadati</taxon>
        <taxon>Pseudomonadota</taxon>
        <taxon>Gammaproteobacteria</taxon>
        <taxon>Enterobacterales</taxon>
        <taxon>Yersiniaceae</taxon>
        <taxon>Yersinia</taxon>
    </lineage>
</organism>
<evidence type="ECO:0000256" key="1">
    <source>
        <dbReference type="ARBA" id="ARBA00004496"/>
    </source>
</evidence>
<evidence type="ECO:0000313" key="7">
    <source>
        <dbReference type="EMBL" id="NIL28926.1"/>
    </source>
</evidence>
<dbReference type="Proteomes" id="UP000698240">
    <property type="component" value="Unassembled WGS sequence"/>
</dbReference>
<name>A0AA91BK30_9GAMM</name>
<keyword evidence="4" id="KW-0653">Protein transport</keyword>
<accession>A0AA91BK30</accession>
<protein>
    <submittedName>
        <fullName evidence="7">Type III secretion system stator protein SctL</fullName>
    </submittedName>
</protein>
<gene>
    <name evidence="7" type="primary">sctL</name>
    <name evidence="7" type="ORF">HB980_20545</name>
</gene>
<keyword evidence="3" id="KW-0963">Cytoplasm</keyword>
<evidence type="ECO:0000256" key="2">
    <source>
        <dbReference type="ARBA" id="ARBA00022448"/>
    </source>
</evidence>
<keyword evidence="2" id="KW-0813">Transport</keyword>
<dbReference type="EMBL" id="JAASAN010000014">
    <property type="protein sequence ID" value="NIL28926.1"/>
    <property type="molecule type" value="Genomic_DNA"/>
</dbReference>
<reference evidence="7" key="1">
    <citation type="submission" date="2020-03" db="EMBL/GenBank/DDBJ databases">
        <authorList>
            <person name="Kislichkina A."/>
            <person name="Dentovskaya S."/>
            <person name="Shaikhutdinov R."/>
            <person name="Ivanov S."/>
            <person name="Sizova A."/>
            <person name="Solomentsev V."/>
            <person name="Bogun A."/>
        </authorList>
    </citation>
    <scope>NUCLEOTIDE SEQUENCE</scope>
    <source>
        <strain evidence="7">SCPM-O-B-8025</strain>
    </source>
</reference>
<dbReference type="Gene3D" id="1.20.5.2950">
    <property type="match status" value="1"/>
</dbReference>
<dbReference type="AlphaFoldDB" id="A0AA91BK30"/>
<proteinExistence type="inferred from homology"/>
<dbReference type="GO" id="GO:0005737">
    <property type="term" value="C:cytoplasm"/>
    <property type="evidence" value="ECO:0007669"/>
    <property type="project" value="UniProtKB-SubCell"/>
</dbReference>
<comment type="caution">
    <text evidence="7">The sequence shown here is derived from an EMBL/GenBank/DDBJ whole genome shotgun (WGS) entry which is preliminary data.</text>
</comment>
<dbReference type="RefSeq" id="WP_050287381.1">
    <property type="nucleotide sequence ID" value="NZ_CP110790.1"/>
</dbReference>
<dbReference type="GO" id="GO:0030254">
    <property type="term" value="P:protein secretion by the type III secretion system"/>
    <property type="evidence" value="ECO:0007669"/>
    <property type="project" value="InterPro"/>
</dbReference>
<evidence type="ECO:0000256" key="4">
    <source>
        <dbReference type="ARBA" id="ARBA00022927"/>
    </source>
</evidence>
<evidence type="ECO:0000256" key="6">
    <source>
        <dbReference type="SAM" id="Coils"/>
    </source>
</evidence>
<comment type="subcellular location">
    <subcellularLocation>
        <location evidence="1">Cytoplasm</location>
    </subcellularLocation>
</comment>
<dbReference type="InterPro" id="IPR012842">
    <property type="entry name" value="T3SS_SctL/SctL2"/>
</dbReference>
<evidence type="ECO:0000256" key="3">
    <source>
        <dbReference type="ARBA" id="ARBA00022490"/>
    </source>
</evidence>
<sequence>MNPFYITVTPFDGPLPVGTIIPVGLLQEISQCRDLLSEARAQAAEILQAANAEKTQRLALAEQQAERLIEQTRSQMEADILAHHINWLVTSEQLTSSLVNQAKKRILAAITTVVTEWAGQQAADKILIHHLASQITRLAEENSLVLRVNPQHFPAVITALGARVQCISDETLAEDEAQLSSPQLQLSFSLHRHLSQLLLWLQASPLPDKESMHDQDK</sequence>
<feature type="coiled-coil region" evidence="6">
    <location>
        <begin position="44"/>
        <end position="71"/>
    </location>
</feature>
<comment type="similarity">
    <text evidence="5">Belongs to the SctL stator family.</text>
</comment>
<dbReference type="NCBIfam" id="TIGR02499">
    <property type="entry name" value="HrpE_YscL_not"/>
    <property type="match status" value="1"/>
</dbReference>
<keyword evidence="6" id="KW-0175">Coiled coil</keyword>